<dbReference type="Pfam" id="PF01119">
    <property type="entry name" value="DNA_mis_repair"/>
    <property type="match status" value="1"/>
</dbReference>
<name>A0ABD6EX76_9BILA</name>
<dbReference type="EMBL" id="JBGFUD010013430">
    <property type="protein sequence ID" value="MFH4983712.1"/>
    <property type="molecule type" value="Genomic_DNA"/>
</dbReference>
<dbReference type="InterPro" id="IPR036890">
    <property type="entry name" value="HATPase_C_sf"/>
</dbReference>
<organism evidence="6 7">
    <name type="scientific">Gnathostoma spinigerum</name>
    <dbReference type="NCBI Taxonomy" id="75299"/>
    <lineage>
        <taxon>Eukaryota</taxon>
        <taxon>Metazoa</taxon>
        <taxon>Ecdysozoa</taxon>
        <taxon>Nematoda</taxon>
        <taxon>Chromadorea</taxon>
        <taxon>Rhabditida</taxon>
        <taxon>Spirurina</taxon>
        <taxon>Gnathostomatomorpha</taxon>
        <taxon>Gnathostomatoidea</taxon>
        <taxon>Gnathostomatidae</taxon>
        <taxon>Gnathostoma</taxon>
    </lineage>
</organism>
<dbReference type="InterPro" id="IPR013507">
    <property type="entry name" value="DNA_mismatch_S5_2-like"/>
</dbReference>
<keyword evidence="2" id="KW-0227">DNA damage</keyword>
<evidence type="ECO:0000313" key="7">
    <source>
        <dbReference type="Proteomes" id="UP001608902"/>
    </source>
</evidence>
<dbReference type="CDD" id="cd16926">
    <property type="entry name" value="HATPase_MutL-MLH-PMS-like"/>
    <property type="match status" value="1"/>
</dbReference>
<evidence type="ECO:0000259" key="5">
    <source>
        <dbReference type="SMART" id="SM01340"/>
    </source>
</evidence>
<dbReference type="Pfam" id="PF13589">
    <property type="entry name" value="HATPase_c_3"/>
    <property type="match status" value="1"/>
</dbReference>
<dbReference type="Gene3D" id="3.30.565.10">
    <property type="entry name" value="Histidine kinase-like ATPase, C-terminal domain"/>
    <property type="match status" value="1"/>
</dbReference>
<dbReference type="InterPro" id="IPR002099">
    <property type="entry name" value="MutL/Mlh/PMS"/>
</dbReference>
<dbReference type="SMART" id="SM01340">
    <property type="entry name" value="DNA_mis_repair"/>
    <property type="match status" value="1"/>
</dbReference>
<comment type="caution">
    <text evidence="6">The sequence shown here is derived from an EMBL/GenBank/DDBJ whole genome shotgun (WGS) entry which is preliminary data.</text>
</comment>
<dbReference type="Gene3D" id="3.30.230.10">
    <property type="match status" value="1"/>
</dbReference>
<comment type="similarity">
    <text evidence="1">Belongs to the DNA mismatch repair MutL/HexB family.</text>
</comment>
<evidence type="ECO:0000256" key="2">
    <source>
        <dbReference type="ARBA" id="ARBA00022763"/>
    </source>
</evidence>
<reference evidence="6 7" key="1">
    <citation type="submission" date="2024-08" db="EMBL/GenBank/DDBJ databases">
        <title>Gnathostoma spinigerum genome.</title>
        <authorList>
            <person name="Gonzalez-Bertolin B."/>
            <person name="Monzon S."/>
            <person name="Zaballos A."/>
            <person name="Jimenez P."/>
            <person name="Dekumyoy P."/>
            <person name="Varona S."/>
            <person name="Cuesta I."/>
            <person name="Sumanam S."/>
            <person name="Adisakwattana P."/>
            <person name="Gasser R.B."/>
            <person name="Hernandez-Gonzalez A."/>
            <person name="Young N.D."/>
            <person name="Perteguer M.J."/>
        </authorList>
    </citation>
    <scope>NUCLEOTIDE SEQUENCE [LARGE SCALE GENOMIC DNA]</scope>
    <source>
        <strain evidence="6">AL3</strain>
        <tissue evidence="6">Liver</tissue>
    </source>
</reference>
<dbReference type="InterPro" id="IPR038973">
    <property type="entry name" value="MutL/Mlh/Pms-like"/>
</dbReference>
<keyword evidence="7" id="KW-1185">Reference proteome</keyword>
<accession>A0ABD6EX76</accession>
<dbReference type="Proteomes" id="UP001608902">
    <property type="component" value="Unassembled WGS sequence"/>
</dbReference>
<dbReference type="NCBIfam" id="TIGR00585">
    <property type="entry name" value="mutl"/>
    <property type="match status" value="1"/>
</dbReference>
<keyword evidence="3" id="KW-0234">DNA repair</keyword>
<feature type="domain" description="DNA mismatch repair protein S5" evidence="5">
    <location>
        <begin position="211"/>
        <end position="338"/>
    </location>
</feature>
<evidence type="ECO:0000313" key="6">
    <source>
        <dbReference type="EMBL" id="MFH4983712.1"/>
    </source>
</evidence>
<evidence type="ECO:0000256" key="1">
    <source>
        <dbReference type="ARBA" id="ARBA00006082"/>
    </source>
</evidence>
<dbReference type="PANTHER" id="PTHR10073">
    <property type="entry name" value="DNA MISMATCH REPAIR PROTEIN MLH, PMS, MUTL"/>
    <property type="match status" value="1"/>
</dbReference>
<dbReference type="AlphaFoldDB" id="A0ABD6EX76"/>
<dbReference type="PROSITE" id="PS00058">
    <property type="entry name" value="DNA_MISMATCH_REPAIR_1"/>
    <property type="match status" value="1"/>
</dbReference>
<feature type="region of interest" description="Disordered" evidence="4">
    <location>
        <begin position="402"/>
        <end position="422"/>
    </location>
</feature>
<dbReference type="SUPFAM" id="SSF54211">
    <property type="entry name" value="Ribosomal protein S5 domain 2-like"/>
    <property type="match status" value="1"/>
</dbReference>
<dbReference type="PANTHER" id="PTHR10073:SF12">
    <property type="entry name" value="DNA MISMATCH REPAIR PROTEIN MLH1"/>
    <property type="match status" value="1"/>
</dbReference>
<evidence type="ECO:0000256" key="4">
    <source>
        <dbReference type="SAM" id="MobiDB-lite"/>
    </source>
</evidence>
<sequence>MGRISRLSEEVVNRIAAGEVVVRPANAVKELLENSLDAGSTEIIVTARNGGLDLIQIQDNGKGIEKEDMSVVCERFTTSKLEKMEDLENISTFGFRGEALASITHVAKVSITSKTTDSSCAYLAHYKDGVLVGDIRPSAGLDGTIITVENLFYNCPARRHALKYPADELNRIADVIVRYAIHNPQISFIFRRCGSGSDFRTNGDGSLRSAVQMLLGSKAASDLIMLDFTNDSLYFSLSGCVARPSASCTALTLQSRQNRQKVFYLFINNRSVECPALKQRLDIVFASKDTLSQFVMLSLKIPANRVDVNVHPTKSVVFFLEQDAIIASVEEYIAKLISDATQSDVNKAVSLGDTFQPPVIIEHLARSDGQFSRKNSQPGAVASVKRRNSVADINISVMDRRQEYAENSSSTTVSRKPQARKLVRTDARERRLEEFAVQGSSQNLSQVETIIVNPSIDNDSDS</sequence>
<proteinExistence type="inferred from homology"/>
<feature type="compositionally biased region" description="Polar residues" evidence="4">
    <location>
        <begin position="405"/>
        <end position="415"/>
    </location>
</feature>
<dbReference type="FunFam" id="3.30.565.10:FF:000079">
    <property type="entry name" value="DNA mismatch repair protein MLH"/>
    <property type="match status" value="1"/>
</dbReference>
<protein>
    <recommendedName>
        <fullName evidence="5">DNA mismatch repair protein S5 domain-containing protein</fullName>
    </recommendedName>
</protein>
<dbReference type="GO" id="GO:0006281">
    <property type="term" value="P:DNA repair"/>
    <property type="evidence" value="ECO:0007669"/>
    <property type="project" value="UniProtKB-KW"/>
</dbReference>
<evidence type="ECO:0000256" key="3">
    <source>
        <dbReference type="ARBA" id="ARBA00023204"/>
    </source>
</evidence>
<dbReference type="InterPro" id="IPR014762">
    <property type="entry name" value="DNA_mismatch_repair_CS"/>
</dbReference>
<dbReference type="CDD" id="cd00782">
    <property type="entry name" value="MutL_Trans"/>
    <property type="match status" value="1"/>
</dbReference>
<dbReference type="SUPFAM" id="SSF55874">
    <property type="entry name" value="ATPase domain of HSP90 chaperone/DNA topoisomerase II/histidine kinase"/>
    <property type="match status" value="1"/>
</dbReference>
<dbReference type="InterPro" id="IPR014721">
    <property type="entry name" value="Ribsml_uS5_D2-typ_fold_subgr"/>
</dbReference>
<gene>
    <name evidence="6" type="ORF">AB6A40_010421</name>
</gene>
<dbReference type="InterPro" id="IPR020568">
    <property type="entry name" value="Ribosomal_Su5_D2-typ_SF"/>
</dbReference>